<evidence type="ECO:0000256" key="1">
    <source>
        <dbReference type="SAM" id="MobiDB-lite"/>
    </source>
</evidence>
<evidence type="ECO:0000313" key="2">
    <source>
        <dbReference type="EMBL" id="CZT16935.1"/>
    </source>
</evidence>
<protein>
    <submittedName>
        <fullName evidence="2">Uncharacterized protein</fullName>
    </submittedName>
</protein>
<dbReference type="AlphaFoldDB" id="A0A2D3USW5"/>
<accession>A0A2D3USW5</accession>
<dbReference type="OrthoDB" id="5408734at2759"/>
<feature type="region of interest" description="Disordered" evidence="1">
    <location>
        <begin position="71"/>
        <end position="158"/>
    </location>
</feature>
<dbReference type="EMBL" id="FJUY01000003">
    <property type="protein sequence ID" value="CZT16935.1"/>
    <property type="molecule type" value="Genomic_DNA"/>
</dbReference>
<organism evidence="2 3">
    <name type="scientific">Ramularia collo-cygni</name>
    <dbReference type="NCBI Taxonomy" id="112498"/>
    <lineage>
        <taxon>Eukaryota</taxon>
        <taxon>Fungi</taxon>
        <taxon>Dikarya</taxon>
        <taxon>Ascomycota</taxon>
        <taxon>Pezizomycotina</taxon>
        <taxon>Dothideomycetes</taxon>
        <taxon>Dothideomycetidae</taxon>
        <taxon>Mycosphaerellales</taxon>
        <taxon>Mycosphaerellaceae</taxon>
        <taxon>Ramularia</taxon>
    </lineage>
</organism>
<dbReference type="RefSeq" id="XP_023623828.1">
    <property type="nucleotide sequence ID" value="XM_023768060.1"/>
</dbReference>
<dbReference type="GeneID" id="35597982"/>
<keyword evidence="3" id="KW-1185">Reference proteome</keyword>
<feature type="region of interest" description="Disordered" evidence="1">
    <location>
        <begin position="1"/>
        <end position="26"/>
    </location>
</feature>
<sequence>MSEEEQEQQRQQQRWDSRPVSTIAQNFAADLDSMFGLTPEVEELSKNVEQNSGEQELQELEARLKAAEQRLARVSRHNSPSRVAESGEDAQQASGEAARPHPLAQRPSYPVDRPATSDETEIAQREGRQPMMMGMANGATTAPQQMNGEYARSQRGYG</sequence>
<gene>
    <name evidence="2" type="ORF">RCC_02769</name>
</gene>
<name>A0A2D3USW5_9PEZI</name>
<dbReference type="Proteomes" id="UP000225277">
    <property type="component" value="Unassembled WGS sequence"/>
</dbReference>
<feature type="compositionally biased region" description="Low complexity" evidence="1">
    <location>
        <begin position="131"/>
        <end position="142"/>
    </location>
</feature>
<reference evidence="2 3" key="1">
    <citation type="submission" date="2016-03" db="EMBL/GenBank/DDBJ databases">
        <authorList>
            <person name="Ploux O."/>
        </authorList>
    </citation>
    <scope>NUCLEOTIDE SEQUENCE [LARGE SCALE GENOMIC DNA]</scope>
    <source>
        <strain evidence="2 3">URUG2</strain>
    </source>
</reference>
<evidence type="ECO:0000313" key="3">
    <source>
        <dbReference type="Proteomes" id="UP000225277"/>
    </source>
</evidence>
<proteinExistence type="predicted"/>